<evidence type="ECO:0000256" key="1">
    <source>
        <dbReference type="SAM" id="MobiDB-lite"/>
    </source>
</evidence>
<keyword evidence="3" id="KW-1185">Reference proteome</keyword>
<dbReference type="RefSeq" id="XP_066071875.1">
    <property type="nucleotide sequence ID" value="XM_066215778.1"/>
</dbReference>
<evidence type="ECO:0000313" key="2">
    <source>
        <dbReference type="EMBL" id="WVN91175.1"/>
    </source>
</evidence>
<sequence length="1006" mass="112060">MTLYASFMSYSHSSSNLPSFSTPRLSRHRSDTMLSISSTPGSSVLDTPLTPSFMRGISFDGPKESIIRREQELLESPDGFRSTKYTSDRLSAHPQDEVGDRDLERLEKNMSEAPRTSLSNMPKATSQSITDFSRTRVVSGVLLCEGPESKQQQDYFSCQNTINYNVRSQSPNDHVETGSDWNLNRLSSTYQPRNDSDILQEAGLPNNSASHDSILGSHRLFSTEPIEKTSQTSNVCRPRPIQRSSWLNNSLLSKITPQLKSSSKVFSLSSHRSSTSGSNTPSITSSSRSSHSRYEKFKSVMSLSRSRAQSVASLSYSKASTKEAENWQAVNVASKDKLCPYRRSWTMPPPNISMPDVGGSVTIQDFEYSSPSVPVRNEGREVDRKGKGRAAIPLISDTAPPSPLSSNNDHIFAPLSSFDESQLCSESYTPILSCPSSSASDSFNPNSLLFTRASFDSPLNNSTTHAAEELQKIKHESSYETLPKELQIMVMKELVKSYKSTEGRLDGTNIGRKELIRLSSISKDWERLCFDGQLWSIMHLAPIAYTLHPSTLSRIINHSARFILELSCRGMDRIDGQVLFGALAQGSKTFSSLQVLDLRGCKVLSSEDLSNLIFHAPNVLSINLKALHHVDSSVLSSIAEYTSQLKELDVTSCPNTSTSDISSFVSRLDHQKAARLVSLRAGYLSGRDNNLLTTIAENLVNLERLDIQGCTDLEDKTIVLFTDYLGSRRITYPLKRLNLSSTNFTPNIFSYLSNRLPNITHLEMADLPAYFDSNDDDNGYALSKMLKTMPKMMRLDLEDMAGNSGVTDSVLRALTPGLEETDVTGCDLKELKIGYAQISPEAVIGLIKGCKKLEILEIDNTRADNKVMLEFLSRPSSIHLSLIDCRAITSSAYSLISPSTRARAGWRGWESVPFGYDKDTELAPDQGMKIVLKTFWSWRRVVVPKGWKEMRNEAERLYFTQKESKSEGENFETKQNPKRNKVQGFETMIRHKSRTYDNGSIGCIIG</sequence>
<dbReference type="InterPro" id="IPR032675">
    <property type="entry name" value="LRR_dom_sf"/>
</dbReference>
<dbReference type="Proteomes" id="UP000094043">
    <property type="component" value="Chromosome 8"/>
</dbReference>
<feature type="region of interest" description="Disordered" evidence="1">
    <location>
        <begin position="75"/>
        <end position="101"/>
    </location>
</feature>
<dbReference type="GO" id="GO:0019005">
    <property type="term" value="C:SCF ubiquitin ligase complex"/>
    <property type="evidence" value="ECO:0007669"/>
    <property type="project" value="TreeGrafter"/>
</dbReference>
<organism evidence="2 3">
    <name type="scientific">Cryptococcus depauperatus CBS 7841</name>
    <dbReference type="NCBI Taxonomy" id="1295531"/>
    <lineage>
        <taxon>Eukaryota</taxon>
        <taxon>Fungi</taxon>
        <taxon>Dikarya</taxon>
        <taxon>Basidiomycota</taxon>
        <taxon>Agaricomycotina</taxon>
        <taxon>Tremellomycetes</taxon>
        <taxon>Tremellales</taxon>
        <taxon>Cryptococcaceae</taxon>
        <taxon>Cryptococcus</taxon>
    </lineage>
</organism>
<dbReference type="KEGG" id="cdep:91090638"/>
<feature type="compositionally biased region" description="Basic and acidic residues" evidence="1">
    <location>
        <begin position="86"/>
        <end position="101"/>
    </location>
</feature>
<protein>
    <submittedName>
        <fullName evidence="2">Uncharacterized protein</fullName>
    </submittedName>
</protein>
<dbReference type="EMBL" id="CP143791">
    <property type="protein sequence ID" value="WVN91175.1"/>
    <property type="molecule type" value="Genomic_DNA"/>
</dbReference>
<gene>
    <name evidence="2" type="ORF">L203_106430</name>
</gene>
<reference evidence="2" key="2">
    <citation type="journal article" date="2022" name="Elife">
        <title>Obligate sexual reproduction of a homothallic fungus closely related to the Cryptococcus pathogenic species complex.</title>
        <authorList>
            <person name="Passer A.R."/>
            <person name="Clancey S.A."/>
            <person name="Shea T."/>
            <person name="David-Palma M."/>
            <person name="Averette A.F."/>
            <person name="Boekhout T."/>
            <person name="Porcel B.M."/>
            <person name="Nowrousian M."/>
            <person name="Cuomo C.A."/>
            <person name="Sun S."/>
            <person name="Heitman J."/>
            <person name="Coelho M.A."/>
        </authorList>
    </citation>
    <scope>NUCLEOTIDE SEQUENCE</scope>
    <source>
        <strain evidence="2">CBS 7841</strain>
    </source>
</reference>
<dbReference type="GO" id="GO:0031146">
    <property type="term" value="P:SCF-dependent proteasomal ubiquitin-dependent protein catabolic process"/>
    <property type="evidence" value="ECO:0007669"/>
    <property type="project" value="TreeGrafter"/>
</dbReference>
<dbReference type="VEuPathDB" id="FungiDB:L203_02567"/>
<reference evidence="2" key="3">
    <citation type="submission" date="2024-01" db="EMBL/GenBank/DDBJ databases">
        <authorList>
            <person name="Coelho M.A."/>
            <person name="David-Palma M."/>
            <person name="Shea T."/>
            <person name="Sun S."/>
            <person name="Cuomo C.A."/>
            <person name="Heitman J."/>
        </authorList>
    </citation>
    <scope>NUCLEOTIDE SEQUENCE</scope>
    <source>
        <strain evidence="2">CBS 7841</strain>
    </source>
</reference>
<dbReference type="PANTHER" id="PTHR13318">
    <property type="entry name" value="PARTNER OF PAIRED, ISOFORM B-RELATED"/>
    <property type="match status" value="1"/>
</dbReference>
<name>A0A1E3IIY4_9TREE</name>
<feature type="compositionally biased region" description="Low complexity" evidence="1">
    <location>
        <begin position="269"/>
        <end position="289"/>
    </location>
</feature>
<dbReference type="GeneID" id="91090638"/>
<dbReference type="Gene3D" id="3.80.10.10">
    <property type="entry name" value="Ribonuclease Inhibitor"/>
    <property type="match status" value="2"/>
</dbReference>
<feature type="region of interest" description="Disordered" evidence="1">
    <location>
        <begin position="269"/>
        <end position="291"/>
    </location>
</feature>
<dbReference type="PANTHER" id="PTHR13318:SF281">
    <property type="entry name" value="F-BOX DOMAIN-CONTAINING PROTEIN"/>
    <property type="match status" value="1"/>
</dbReference>
<proteinExistence type="predicted"/>
<accession>A0A1E3IIY4</accession>
<evidence type="ECO:0000313" key="3">
    <source>
        <dbReference type="Proteomes" id="UP000094043"/>
    </source>
</evidence>
<dbReference type="AlphaFoldDB" id="A0A1E3IIY4"/>
<dbReference type="OrthoDB" id="550575at2759"/>
<reference evidence="2" key="1">
    <citation type="submission" date="2016-06" db="EMBL/GenBank/DDBJ databases">
        <authorList>
            <person name="Cuomo C."/>
            <person name="Litvintseva A."/>
            <person name="Heitman J."/>
            <person name="Chen Y."/>
            <person name="Sun S."/>
            <person name="Springer D."/>
            <person name="Dromer F."/>
            <person name="Young S."/>
            <person name="Zeng Q."/>
            <person name="Chapman S."/>
            <person name="Gujja S."/>
            <person name="Saif S."/>
            <person name="Birren B."/>
        </authorList>
    </citation>
    <scope>NUCLEOTIDE SEQUENCE</scope>
    <source>
        <strain evidence="2">CBS 7841</strain>
    </source>
</reference>
<dbReference type="SUPFAM" id="SSF52047">
    <property type="entry name" value="RNI-like"/>
    <property type="match status" value="1"/>
</dbReference>